<proteinExistence type="predicted"/>
<dbReference type="InterPro" id="IPR025309">
    <property type="entry name" value="KTSC_dom"/>
</dbReference>
<dbReference type="RefSeq" id="WP_380148984.1">
    <property type="nucleotide sequence ID" value="NZ_JBHUOR010000138.1"/>
</dbReference>
<keyword evidence="3" id="KW-1185">Reference proteome</keyword>
<evidence type="ECO:0000313" key="3">
    <source>
        <dbReference type="Proteomes" id="UP001597568"/>
    </source>
</evidence>
<evidence type="ECO:0000313" key="2">
    <source>
        <dbReference type="EMBL" id="MFD2870349.1"/>
    </source>
</evidence>
<protein>
    <submittedName>
        <fullName evidence="2">KTSC domain-containing protein</fullName>
    </submittedName>
</protein>
<feature type="domain" description="KTSC" evidence="1">
    <location>
        <begin position="7"/>
        <end position="63"/>
    </location>
</feature>
<dbReference type="EMBL" id="JBHUOR010000138">
    <property type="protein sequence ID" value="MFD2870349.1"/>
    <property type="molecule type" value="Genomic_DNA"/>
</dbReference>
<comment type="caution">
    <text evidence="2">The sequence shown here is derived from an EMBL/GenBank/DDBJ whole genome shotgun (WGS) entry which is preliminary data.</text>
</comment>
<name>A0ABW5Y5Q8_9BACL</name>
<evidence type="ECO:0000259" key="1">
    <source>
        <dbReference type="Pfam" id="PF13619"/>
    </source>
</evidence>
<accession>A0ABW5Y5Q8</accession>
<dbReference type="Pfam" id="PF13619">
    <property type="entry name" value="KTSC"/>
    <property type="match status" value="1"/>
</dbReference>
<organism evidence="2 3">
    <name type="scientific">Kurthia populi</name>
    <dbReference type="NCBI Taxonomy" id="1562132"/>
    <lineage>
        <taxon>Bacteria</taxon>
        <taxon>Bacillati</taxon>
        <taxon>Bacillota</taxon>
        <taxon>Bacilli</taxon>
        <taxon>Bacillales</taxon>
        <taxon>Caryophanaceae</taxon>
        <taxon>Kurthia</taxon>
    </lineage>
</organism>
<dbReference type="Proteomes" id="UP001597568">
    <property type="component" value="Unassembled WGS sequence"/>
</dbReference>
<gene>
    <name evidence="2" type="ORF">ACFSY7_17795</name>
</gene>
<sequence>MTMTPLTSSNLVAAGYEASSQILRIQFKNATYDYFGVPEFIFQNLLTADSHGKYHAAHIKNSYHYQRV</sequence>
<reference evidence="3" key="1">
    <citation type="journal article" date="2019" name="Int. J. Syst. Evol. Microbiol.">
        <title>The Global Catalogue of Microorganisms (GCM) 10K type strain sequencing project: providing services to taxonomists for standard genome sequencing and annotation.</title>
        <authorList>
            <consortium name="The Broad Institute Genomics Platform"/>
            <consortium name="The Broad Institute Genome Sequencing Center for Infectious Disease"/>
            <person name="Wu L."/>
            <person name="Ma J."/>
        </authorList>
    </citation>
    <scope>NUCLEOTIDE SEQUENCE [LARGE SCALE GENOMIC DNA]</scope>
    <source>
        <strain evidence="3">KCTC 33522</strain>
    </source>
</reference>